<evidence type="ECO:0000256" key="7">
    <source>
        <dbReference type="SAM" id="MobiDB-lite"/>
    </source>
</evidence>
<dbReference type="GO" id="GO:0016020">
    <property type="term" value="C:membrane"/>
    <property type="evidence" value="ECO:0007669"/>
    <property type="project" value="UniProtKB-SubCell"/>
</dbReference>
<dbReference type="PANTHER" id="PTHR11266">
    <property type="entry name" value="PEROXISOMAL MEMBRANE PROTEIN 2, PXMP2 MPV17"/>
    <property type="match status" value="1"/>
</dbReference>
<evidence type="ECO:0000256" key="4">
    <source>
        <dbReference type="ARBA" id="ARBA00022989"/>
    </source>
</evidence>
<keyword evidence="5" id="KW-0472">Membrane</keyword>
<evidence type="ECO:0000313" key="8">
    <source>
        <dbReference type="EMBL" id="CCO66539.1"/>
    </source>
</evidence>
<evidence type="ECO:0000256" key="5">
    <source>
        <dbReference type="ARBA" id="ARBA00023136"/>
    </source>
</evidence>
<keyword evidence="9" id="KW-1185">Reference proteome</keyword>
<name>K8FI85_9CHLO</name>
<dbReference type="eggNOG" id="KOG1944">
    <property type="taxonomic scope" value="Eukaryota"/>
</dbReference>
<evidence type="ECO:0000256" key="6">
    <source>
        <dbReference type="RuleBase" id="RU363053"/>
    </source>
</evidence>
<dbReference type="Proteomes" id="UP000198341">
    <property type="component" value="Chromosome 9"/>
</dbReference>
<feature type="region of interest" description="Disordered" evidence="7">
    <location>
        <begin position="35"/>
        <end position="81"/>
    </location>
</feature>
<organism evidence="8 9">
    <name type="scientific">Bathycoccus prasinos</name>
    <dbReference type="NCBI Taxonomy" id="41875"/>
    <lineage>
        <taxon>Eukaryota</taxon>
        <taxon>Viridiplantae</taxon>
        <taxon>Chlorophyta</taxon>
        <taxon>Mamiellophyceae</taxon>
        <taxon>Mamiellales</taxon>
        <taxon>Bathycoccaceae</taxon>
        <taxon>Bathycoccus</taxon>
    </lineage>
</organism>
<reference evidence="8 9" key="1">
    <citation type="submission" date="2011-10" db="EMBL/GenBank/DDBJ databases">
        <authorList>
            <person name="Genoscope - CEA"/>
        </authorList>
    </citation>
    <scope>NUCLEOTIDE SEQUENCE [LARGE SCALE GENOMIC DNA]</scope>
    <source>
        <strain evidence="8 9">RCC 1105</strain>
    </source>
</reference>
<evidence type="ECO:0000256" key="1">
    <source>
        <dbReference type="ARBA" id="ARBA00004141"/>
    </source>
</evidence>
<evidence type="ECO:0000256" key="2">
    <source>
        <dbReference type="ARBA" id="ARBA00006824"/>
    </source>
</evidence>
<evidence type="ECO:0000256" key="3">
    <source>
        <dbReference type="ARBA" id="ARBA00022692"/>
    </source>
</evidence>
<dbReference type="KEGG" id="bpg:Bathy09g02720"/>
<dbReference type="AlphaFoldDB" id="K8FI85"/>
<gene>
    <name evidence="8" type="ORF">Bathy09g02720</name>
</gene>
<keyword evidence="4" id="KW-1133">Transmembrane helix</keyword>
<dbReference type="GeneID" id="19013779"/>
<dbReference type="EMBL" id="FO082270">
    <property type="protein sequence ID" value="CCO66539.1"/>
    <property type="molecule type" value="Genomic_DNA"/>
</dbReference>
<dbReference type="Pfam" id="PF04117">
    <property type="entry name" value="Mpv17_PMP22"/>
    <property type="match status" value="1"/>
</dbReference>
<dbReference type="PANTHER" id="PTHR11266:SF91">
    <property type="entry name" value="EXPRESSED PROTEIN"/>
    <property type="match status" value="1"/>
</dbReference>
<comment type="similarity">
    <text evidence="2 6">Belongs to the peroxisomal membrane protein PXMP2/4 family.</text>
</comment>
<protein>
    <submittedName>
        <fullName evidence="8">Uncharacterized protein</fullName>
    </submittedName>
</protein>
<accession>K8FI85</accession>
<feature type="compositionally biased region" description="Low complexity" evidence="7">
    <location>
        <begin position="63"/>
        <end position="77"/>
    </location>
</feature>
<sequence>MRFITIANSNSGNNYGELWKRVVVRAKNAGSMMMRNTTTTTPRGLGKSANGHRHHQPSTTTKAAAGSNGVAHSSSSSFRIPPGMMKSALTSAGLGIVGDCVAQTLQHQHQRKQQHTSNSFSEKYDSPRTARQSLFNLTFYGPLQHVWYAFLGAKWPTVSGSLAYANIRPFATKVFLNQAALGPVVVACFFAWSQLLTNTFTATSWREKVQRDALPTLQKGWAFWVPASCVNFALVPVNRQVLYMSCCSVVWNCILSQAGNTTKEETRDASKKTKTKKK</sequence>
<dbReference type="GO" id="GO:0005737">
    <property type="term" value="C:cytoplasm"/>
    <property type="evidence" value="ECO:0007669"/>
    <property type="project" value="TreeGrafter"/>
</dbReference>
<dbReference type="STRING" id="41875.K8FI85"/>
<evidence type="ECO:0000313" key="9">
    <source>
        <dbReference type="Proteomes" id="UP000198341"/>
    </source>
</evidence>
<dbReference type="RefSeq" id="XP_007510979.1">
    <property type="nucleotide sequence ID" value="XM_007510917.1"/>
</dbReference>
<proteinExistence type="inferred from homology"/>
<comment type="subcellular location">
    <subcellularLocation>
        <location evidence="1">Membrane</location>
        <topology evidence="1">Multi-pass membrane protein</topology>
    </subcellularLocation>
</comment>
<dbReference type="OrthoDB" id="430207at2759"/>
<keyword evidence="3" id="KW-0812">Transmembrane</keyword>
<dbReference type="InterPro" id="IPR007248">
    <property type="entry name" value="Mpv17_PMP22"/>
</dbReference>